<evidence type="ECO:0000256" key="2">
    <source>
        <dbReference type="ARBA" id="ARBA00022729"/>
    </source>
</evidence>
<dbReference type="SMART" id="SM00020">
    <property type="entry name" value="Tryp_SPc"/>
    <property type="match status" value="1"/>
</dbReference>
<dbReference type="GO" id="GO:0006508">
    <property type="term" value="P:proteolysis"/>
    <property type="evidence" value="ECO:0007669"/>
    <property type="project" value="UniProtKB-KW"/>
</dbReference>
<proteinExistence type="predicted"/>
<feature type="domain" description="Peptidase S1" evidence="9">
    <location>
        <begin position="142"/>
        <end position="372"/>
    </location>
</feature>
<dbReference type="PRINTS" id="PR00722">
    <property type="entry name" value="CHYMOTRYPSIN"/>
</dbReference>
<feature type="region of interest" description="Disordered" evidence="7">
    <location>
        <begin position="51"/>
        <end position="98"/>
    </location>
</feature>
<gene>
    <name evidence="10" type="ORF">KIK155_LOCUS9421</name>
    <name evidence="11" type="ORF">TOA249_LOCUS25267</name>
</gene>
<evidence type="ECO:0000256" key="5">
    <source>
        <dbReference type="ARBA" id="ARBA00023157"/>
    </source>
</evidence>
<dbReference type="Proteomes" id="UP000663838">
    <property type="component" value="Unassembled WGS sequence"/>
</dbReference>
<comment type="caution">
    <text evidence="11">The sequence shown here is derived from an EMBL/GenBank/DDBJ whole genome shotgun (WGS) entry which is preliminary data.</text>
</comment>
<keyword evidence="4 6" id="KW-0720">Serine protease</keyword>
<dbReference type="GO" id="GO:0004252">
    <property type="term" value="F:serine-type endopeptidase activity"/>
    <property type="evidence" value="ECO:0007669"/>
    <property type="project" value="InterPro"/>
</dbReference>
<evidence type="ECO:0000256" key="7">
    <source>
        <dbReference type="SAM" id="MobiDB-lite"/>
    </source>
</evidence>
<keyword evidence="2 8" id="KW-0732">Signal</keyword>
<evidence type="ECO:0000256" key="4">
    <source>
        <dbReference type="ARBA" id="ARBA00022825"/>
    </source>
</evidence>
<keyword evidence="3 6" id="KW-0378">Hydrolase</keyword>
<dbReference type="Gene3D" id="2.40.10.10">
    <property type="entry name" value="Trypsin-like serine proteases"/>
    <property type="match status" value="1"/>
</dbReference>
<evidence type="ECO:0000256" key="3">
    <source>
        <dbReference type="ARBA" id="ARBA00022801"/>
    </source>
</evidence>
<keyword evidence="1 6" id="KW-0645">Protease</keyword>
<dbReference type="EMBL" id="CAJOBS010002710">
    <property type="protein sequence ID" value="CAF4830708.1"/>
    <property type="molecule type" value="Genomic_DNA"/>
</dbReference>
<protein>
    <recommendedName>
        <fullName evidence="9">Peptidase S1 domain-containing protein</fullName>
    </recommendedName>
</protein>
<dbReference type="InterPro" id="IPR018114">
    <property type="entry name" value="TRYPSIN_HIS"/>
</dbReference>
<organism evidence="11 12">
    <name type="scientific">Rotaria socialis</name>
    <dbReference type="NCBI Taxonomy" id="392032"/>
    <lineage>
        <taxon>Eukaryota</taxon>
        <taxon>Metazoa</taxon>
        <taxon>Spiralia</taxon>
        <taxon>Gnathifera</taxon>
        <taxon>Rotifera</taxon>
        <taxon>Eurotatoria</taxon>
        <taxon>Bdelloidea</taxon>
        <taxon>Philodinida</taxon>
        <taxon>Philodinidae</taxon>
        <taxon>Rotaria</taxon>
    </lineage>
</organism>
<dbReference type="PANTHER" id="PTHR24250:SF27">
    <property type="entry name" value="ELASTASE 2 LIKE"/>
    <property type="match status" value="1"/>
</dbReference>
<dbReference type="InterPro" id="IPR001254">
    <property type="entry name" value="Trypsin_dom"/>
</dbReference>
<dbReference type="PROSITE" id="PS00134">
    <property type="entry name" value="TRYPSIN_HIS"/>
    <property type="match status" value="1"/>
</dbReference>
<reference evidence="11" key="1">
    <citation type="submission" date="2021-02" db="EMBL/GenBank/DDBJ databases">
        <authorList>
            <person name="Nowell W R."/>
        </authorList>
    </citation>
    <scope>NUCLEOTIDE SEQUENCE</scope>
</reference>
<sequence>MLTTRFIVAVLLLICCLAITQCQNDATRVLLEKMPKRGQERIRKYVSAGLAMQQRKQNDSETDWSSSSEINDTSSSASIQPSTASESKESKKHRRHRGLEKNLRDVLRYSLREGFEGISYTRPIPSDTCGRQQISPKFSERILGGFEAVAHSWPWQVLYEQSGTCGGTLIDENYVLTAAHCISTKDPSLITITAGIHNRDLGDVDESSRQKLQVAKIFVHPDWNADTVINDIALLRLAEPANFNEYVQPACLPGPDPKPDSEVVLISWGAVETGGGTHHVLKQTQARVIENCEHFWTDINKEKQICVRDPSLNSAVCNGDSGGPLLQEHSGQWVVEGVTSFGDRECEMVNHNMPNVYTRVSAYLPWISGITQVIIDQSGLVGRVMFPMPHGDRIQSVNFW</sequence>
<evidence type="ECO:0000256" key="6">
    <source>
        <dbReference type="RuleBase" id="RU363034"/>
    </source>
</evidence>
<dbReference type="FunFam" id="2.40.10.10:FF:000120">
    <property type="entry name" value="Putative serine protease"/>
    <property type="match status" value="1"/>
</dbReference>
<dbReference type="PROSITE" id="PS00135">
    <property type="entry name" value="TRYPSIN_SER"/>
    <property type="match status" value="1"/>
</dbReference>
<feature type="signal peptide" evidence="8">
    <location>
        <begin position="1"/>
        <end position="22"/>
    </location>
</feature>
<feature type="chain" id="PRO_5035623690" description="Peptidase S1 domain-containing protein" evidence="8">
    <location>
        <begin position="23"/>
        <end position="400"/>
    </location>
</feature>
<keyword evidence="5" id="KW-1015">Disulfide bond</keyword>
<dbReference type="PROSITE" id="PS50240">
    <property type="entry name" value="TRYPSIN_DOM"/>
    <property type="match status" value="1"/>
</dbReference>
<dbReference type="CDD" id="cd00190">
    <property type="entry name" value="Tryp_SPc"/>
    <property type="match status" value="1"/>
</dbReference>
<dbReference type="EMBL" id="CAJNYV010001326">
    <property type="protein sequence ID" value="CAF3415323.1"/>
    <property type="molecule type" value="Genomic_DNA"/>
</dbReference>
<dbReference type="InterPro" id="IPR043504">
    <property type="entry name" value="Peptidase_S1_PA_chymotrypsin"/>
</dbReference>
<evidence type="ECO:0000313" key="10">
    <source>
        <dbReference type="EMBL" id="CAF3415323.1"/>
    </source>
</evidence>
<dbReference type="InterPro" id="IPR033116">
    <property type="entry name" value="TRYPSIN_SER"/>
</dbReference>
<evidence type="ECO:0000313" key="12">
    <source>
        <dbReference type="Proteomes" id="UP000663838"/>
    </source>
</evidence>
<evidence type="ECO:0000256" key="1">
    <source>
        <dbReference type="ARBA" id="ARBA00022670"/>
    </source>
</evidence>
<dbReference type="Proteomes" id="UP000663865">
    <property type="component" value="Unassembled WGS sequence"/>
</dbReference>
<name>A0A821QR93_9BILA</name>
<accession>A0A821QR93</accession>
<feature type="compositionally biased region" description="Low complexity" evidence="7">
    <location>
        <begin position="65"/>
        <end position="85"/>
    </location>
</feature>
<evidence type="ECO:0000256" key="8">
    <source>
        <dbReference type="SAM" id="SignalP"/>
    </source>
</evidence>
<dbReference type="SUPFAM" id="SSF50494">
    <property type="entry name" value="Trypsin-like serine proteases"/>
    <property type="match status" value="1"/>
</dbReference>
<evidence type="ECO:0000313" key="11">
    <source>
        <dbReference type="EMBL" id="CAF4830708.1"/>
    </source>
</evidence>
<dbReference type="Pfam" id="PF00089">
    <property type="entry name" value="Trypsin"/>
    <property type="match status" value="1"/>
</dbReference>
<dbReference type="PANTHER" id="PTHR24250">
    <property type="entry name" value="CHYMOTRYPSIN-RELATED"/>
    <property type="match status" value="1"/>
</dbReference>
<dbReference type="AlphaFoldDB" id="A0A821QR93"/>
<evidence type="ECO:0000259" key="9">
    <source>
        <dbReference type="PROSITE" id="PS50240"/>
    </source>
</evidence>
<dbReference type="InterPro" id="IPR001314">
    <property type="entry name" value="Peptidase_S1A"/>
</dbReference>
<dbReference type="InterPro" id="IPR009003">
    <property type="entry name" value="Peptidase_S1_PA"/>
</dbReference>